<proteinExistence type="predicted"/>
<dbReference type="EMBL" id="BAAADV010000001">
    <property type="protein sequence ID" value="GAA0667599.1"/>
    <property type="molecule type" value="Genomic_DNA"/>
</dbReference>
<sequence length="131" mass="14393">MGFGRPMSLNDPSLDGQIDTPLDGTDGPSIGERTGTAPNSTVDADGRRSRAAIRTENRLLRARAAALERKLRDDREERRRVTERYEALLSERRGGGRAAERAPVESAEPHSGSATRGSKILTAVRNWLARR</sequence>
<evidence type="ECO:0000313" key="2">
    <source>
        <dbReference type="EMBL" id="GAA0667599.1"/>
    </source>
</evidence>
<dbReference type="AlphaFoldDB" id="A0AAV3T9P9"/>
<gene>
    <name evidence="2" type="ORF">GCM10009020_11500</name>
</gene>
<feature type="region of interest" description="Disordered" evidence="1">
    <location>
        <begin position="90"/>
        <end position="121"/>
    </location>
</feature>
<evidence type="ECO:0000313" key="3">
    <source>
        <dbReference type="Proteomes" id="UP001500420"/>
    </source>
</evidence>
<dbReference type="Proteomes" id="UP001500420">
    <property type="component" value="Unassembled WGS sequence"/>
</dbReference>
<feature type="compositionally biased region" description="Basic and acidic residues" evidence="1">
    <location>
        <begin position="90"/>
        <end position="103"/>
    </location>
</feature>
<accession>A0AAV3T9P9</accession>
<evidence type="ECO:0000256" key="1">
    <source>
        <dbReference type="SAM" id="MobiDB-lite"/>
    </source>
</evidence>
<keyword evidence="3" id="KW-1185">Reference proteome</keyword>
<feature type="region of interest" description="Disordered" evidence="1">
    <location>
        <begin position="1"/>
        <end position="49"/>
    </location>
</feature>
<name>A0AAV3T9P9_9EURY</name>
<organism evidence="2 3">
    <name type="scientific">Natronoarchaeum mannanilyticum</name>
    <dbReference type="NCBI Taxonomy" id="926360"/>
    <lineage>
        <taxon>Archaea</taxon>
        <taxon>Methanobacteriati</taxon>
        <taxon>Methanobacteriota</taxon>
        <taxon>Stenosarchaea group</taxon>
        <taxon>Halobacteria</taxon>
        <taxon>Halobacteriales</taxon>
        <taxon>Natronoarchaeaceae</taxon>
    </lineage>
</organism>
<comment type="caution">
    <text evidence="2">The sequence shown here is derived from an EMBL/GenBank/DDBJ whole genome shotgun (WGS) entry which is preliminary data.</text>
</comment>
<reference evidence="2 3" key="1">
    <citation type="journal article" date="2019" name="Int. J. Syst. Evol. Microbiol.">
        <title>The Global Catalogue of Microorganisms (GCM) 10K type strain sequencing project: providing services to taxonomists for standard genome sequencing and annotation.</title>
        <authorList>
            <consortium name="The Broad Institute Genomics Platform"/>
            <consortium name="The Broad Institute Genome Sequencing Center for Infectious Disease"/>
            <person name="Wu L."/>
            <person name="Ma J."/>
        </authorList>
    </citation>
    <scope>NUCLEOTIDE SEQUENCE [LARGE SCALE GENOMIC DNA]</scope>
    <source>
        <strain evidence="2 3">JCM 16328</strain>
    </source>
</reference>
<protein>
    <recommendedName>
        <fullName evidence="4">BZIP domain-containing protein</fullName>
    </recommendedName>
</protein>
<evidence type="ECO:0008006" key="4">
    <source>
        <dbReference type="Google" id="ProtNLM"/>
    </source>
</evidence>